<reference evidence="4" key="1">
    <citation type="submission" date="2022-07" db="EMBL/GenBank/DDBJ databases">
        <title>Tahibacter sp., a new gammaproteobacterium isolated from the silt sample collected at pig farm.</title>
        <authorList>
            <person name="Chen H."/>
        </authorList>
    </citation>
    <scope>NUCLEOTIDE SEQUENCE</scope>
    <source>
        <strain evidence="4">P2K</strain>
    </source>
</reference>
<evidence type="ECO:0000256" key="2">
    <source>
        <dbReference type="SAM" id="SignalP"/>
    </source>
</evidence>
<dbReference type="Gene3D" id="3.10.310.50">
    <property type="match status" value="1"/>
</dbReference>
<feature type="compositionally biased region" description="Low complexity" evidence="1">
    <location>
        <begin position="283"/>
        <end position="294"/>
    </location>
</feature>
<dbReference type="Pfam" id="PF04536">
    <property type="entry name" value="TPM_phosphatase"/>
    <property type="match status" value="1"/>
</dbReference>
<sequence>MNANILLHRNLLCAALSLAIAGCGDAAQPGGKPAAPTLAQAPQRAAPAAAPADEAALIAEVASSLQACSYDGSPLALSKSALNFSGQGAGAKVVAEIMKFTGLPQNFDVIEGQVPNAAAVIVLGPDQLPRRVIAYNRRFMEQVREATRNNDWAPVSIMAHEIGHHLSGHTITPGGSQPPTELEADKFSGFVLYKMGSSLADAQKALETLVPEQDGKTHPGRRKRVAAIRDGWQQACTQQSGDCSSGIALTSAKPAGPAVAANNTAATAPASAPETRGDFGTGRAPDAPAVAQAPVRDDATPAVAQATRDDAAAVRAAPAAGRGAVDTLPVPDTNALPSKFDRFVYDESGLLDPATRATFEQKLFDHAAKHNVEIVSLLVKDLHGLSADDYAYAMMRQLRVGKLDVGNGAVLVVAPGQGQVGVAMGPGVQRHMKSYVSLEKERLGNFLKLGWPQCQKKSACNDSWSESFFSAAEHIANDTRFLPWTIRYQSLAELAAADAADQADREANNRRYDPAKDPVRGQILRLQADLSSLDARKGELAKWVIDRNDTDDADLHTLQASAENGRQVLIETDPHTERLMPSPLSSGKRYDFIVRVKDAGFYNLKDPIRVELLSYSLMQ</sequence>
<proteinExistence type="predicted"/>
<evidence type="ECO:0000256" key="1">
    <source>
        <dbReference type="SAM" id="MobiDB-lite"/>
    </source>
</evidence>
<dbReference type="EMBL" id="JANFQO010000012">
    <property type="protein sequence ID" value="MCQ4165792.1"/>
    <property type="molecule type" value="Genomic_DNA"/>
</dbReference>
<accession>A0ABT1QU44</accession>
<feature type="region of interest" description="Disordered" evidence="1">
    <location>
        <begin position="260"/>
        <end position="310"/>
    </location>
</feature>
<feature type="compositionally biased region" description="Low complexity" evidence="1">
    <location>
        <begin position="260"/>
        <end position="273"/>
    </location>
</feature>
<dbReference type="InterPro" id="IPR007621">
    <property type="entry name" value="TPM_dom"/>
</dbReference>
<keyword evidence="5" id="KW-1185">Reference proteome</keyword>
<organism evidence="4 5">
    <name type="scientific">Tahibacter harae</name>
    <dbReference type="NCBI Taxonomy" id="2963937"/>
    <lineage>
        <taxon>Bacteria</taxon>
        <taxon>Pseudomonadati</taxon>
        <taxon>Pseudomonadota</taxon>
        <taxon>Gammaproteobacteria</taxon>
        <taxon>Lysobacterales</taxon>
        <taxon>Rhodanobacteraceae</taxon>
        <taxon>Tahibacter</taxon>
    </lineage>
</organism>
<name>A0ABT1QU44_9GAMM</name>
<evidence type="ECO:0000259" key="3">
    <source>
        <dbReference type="Pfam" id="PF04536"/>
    </source>
</evidence>
<comment type="caution">
    <text evidence="4">The sequence shown here is derived from an EMBL/GenBank/DDBJ whole genome shotgun (WGS) entry which is preliminary data.</text>
</comment>
<gene>
    <name evidence="4" type="ORF">NM961_13810</name>
</gene>
<protein>
    <submittedName>
        <fullName evidence="4">TPM domain-containing protein</fullName>
    </submittedName>
</protein>
<keyword evidence="2" id="KW-0732">Signal</keyword>
<feature type="chain" id="PRO_5045484523" evidence="2">
    <location>
        <begin position="27"/>
        <end position="619"/>
    </location>
</feature>
<dbReference type="RefSeq" id="WP_255914982.1">
    <property type="nucleotide sequence ID" value="NZ_JANFQO010000012.1"/>
</dbReference>
<feature type="domain" description="TPM" evidence="3">
    <location>
        <begin position="344"/>
        <end position="431"/>
    </location>
</feature>
<feature type="signal peptide" evidence="2">
    <location>
        <begin position="1"/>
        <end position="26"/>
    </location>
</feature>
<evidence type="ECO:0000313" key="5">
    <source>
        <dbReference type="Proteomes" id="UP001165498"/>
    </source>
</evidence>
<dbReference type="Proteomes" id="UP001165498">
    <property type="component" value="Unassembled WGS sequence"/>
</dbReference>
<evidence type="ECO:0000313" key="4">
    <source>
        <dbReference type="EMBL" id="MCQ4165792.1"/>
    </source>
</evidence>